<protein>
    <submittedName>
        <fullName evidence="2">Uncharacterized protein</fullName>
    </submittedName>
</protein>
<evidence type="ECO:0000313" key="3">
    <source>
        <dbReference type="Proteomes" id="UP000182658"/>
    </source>
</evidence>
<name>A0A1J7JM39_9PEZI</name>
<dbReference type="AlphaFoldDB" id="A0A1J7JM39"/>
<dbReference type="InParanoid" id="A0A1J7JM39"/>
<dbReference type="EMBL" id="KV875096">
    <property type="protein sequence ID" value="OIW30936.1"/>
    <property type="molecule type" value="Genomic_DNA"/>
</dbReference>
<gene>
    <name evidence="2" type="ORF">CONLIGDRAFT_679687</name>
</gene>
<organism evidence="2 3">
    <name type="scientific">Coniochaeta ligniaria NRRL 30616</name>
    <dbReference type="NCBI Taxonomy" id="1408157"/>
    <lineage>
        <taxon>Eukaryota</taxon>
        <taxon>Fungi</taxon>
        <taxon>Dikarya</taxon>
        <taxon>Ascomycota</taxon>
        <taxon>Pezizomycotina</taxon>
        <taxon>Sordariomycetes</taxon>
        <taxon>Sordariomycetidae</taxon>
        <taxon>Coniochaetales</taxon>
        <taxon>Coniochaetaceae</taxon>
        <taxon>Coniochaeta</taxon>
    </lineage>
</organism>
<sequence length="101" mass="11082">MTPCAPQPSRTLQHQAQPPFPRAPAPATAPTFHTRSTAFRYHHRTSLPRRPPTSPSDRPPHHRPQAIHRAAAKAQLPAPCRPLAGGFPSRSRGALAYPLLH</sequence>
<reference evidence="2 3" key="1">
    <citation type="submission" date="2016-10" db="EMBL/GenBank/DDBJ databases">
        <title>Draft genome sequence of Coniochaeta ligniaria NRRL30616, a lignocellulolytic fungus for bioabatement of inhibitors in plant biomass hydrolysates.</title>
        <authorList>
            <consortium name="DOE Joint Genome Institute"/>
            <person name="Jimenez D.J."/>
            <person name="Hector R.E."/>
            <person name="Riley R."/>
            <person name="Sun H."/>
            <person name="Grigoriev I.V."/>
            <person name="Van Elsas J.D."/>
            <person name="Nichols N.N."/>
        </authorList>
    </citation>
    <scope>NUCLEOTIDE SEQUENCE [LARGE SCALE GENOMIC DNA]</scope>
    <source>
        <strain evidence="2 3">NRRL 30616</strain>
    </source>
</reference>
<feature type="compositionally biased region" description="Low complexity" evidence="1">
    <location>
        <begin position="25"/>
        <end position="35"/>
    </location>
</feature>
<dbReference type="Proteomes" id="UP000182658">
    <property type="component" value="Unassembled WGS sequence"/>
</dbReference>
<accession>A0A1J7JM39</accession>
<evidence type="ECO:0000256" key="1">
    <source>
        <dbReference type="SAM" id="MobiDB-lite"/>
    </source>
</evidence>
<proteinExistence type="predicted"/>
<feature type="region of interest" description="Disordered" evidence="1">
    <location>
        <begin position="1"/>
        <end position="101"/>
    </location>
</feature>
<evidence type="ECO:0000313" key="2">
    <source>
        <dbReference type="EMBL" id="OIW30936.1"/>
    </source>
</evidence>
<keyword evidence="3" id="KW-1185">Reference proteome</keyword>